<name>A0ABS6WUL2_9HYPH</name>
<accession>A0ABS6WUL2</accession>
<organism evidence="2 3">
    <name type="scientific">Pseudohoeflea coraliihabitans</name>
    <dbReference type="NCBI Taxonomy" id="2860393"/>
    <lineage>
        <taxon>Bacteria</taxon>
        <taxon>Pseudomonadati</taxon>
        <taxon>Pseudomonadota</taxon>
        <taxon>Alphaproteobacteria</taxon>
        <taxon>Hyphomicrobiales</taxon>
        <taxon>Rhizobiaceae</taxon>
        <taxon>Pseudohoeflea</taxon>
    </lineage>
</organism>
<evidence type="ECO:0000256" key="1">
    <source>
        <dbReference type="SAM" id="MobiDB-lite"/>
    </source>
</evidence>
<keyword evidence="3" id="KW-1185">Reference proteome</keyword>
<feature type="region of interest" description="Disordered" evidence="1">
    <location>
        <begin position="1"/>
        <end position="61"/>
    </location>
</feature>
<dbReference type="RefSeq" id="WP_219203061.1">
    <property type="nucleotide sequence ID" value="NZ_JAHWQX010000004.1"/>
</dbReference>
<dbReference type="Proteomes" id="UP001430804">
    <property type="component" value="Unassembled WGS sequence"/>
</dbReference>
<evidence type="ECO:0008006" key="4">
    <source>
        <dbReference type="Google" id="ProtNLM"/>
    </source>
</evidence>
<reference evidence="2" key="1">
    <citation type="submission" date="2021-07" db="EMBL/GenBank/DDBJ databases">
        <title>Pseudohoeflea marina sp. nov. a polyhydroxyalcanoate-producing bacterium.</title>
        <authorList>
            <person name="Zheng W."/>
            <person name="Yu S."/>
            <person name="Huang Y."/>
        </authorList>
    </citation>
    <scope>NUCLEOTIDE SEQUENCE</scope>
    <source>
        <strain evidence="2">DP4N28-3</strain>
    </source>
</reference>
<dbReference type="PANTHER" id="PTHR30050:SF5">
    <property type="entry name" value="DNAA REGULATORY INACTIVATOR HDA"/>
    <property type="match status" value="1"/>
</dbReference>
<evidence type="ECO:0000313" key="3">
    <source>
        <dbReference type="Proteomes" id="UP001430804"/>
    </source>
</evidence>
<sequence>MASNHRHPAAPPPQGPRPAADQPEDQNPPPAPARESRHKSGRGAGQEPGQLPLDFGHRPAASRDDLIESDGLAGALGLIDSWPHWPSPVVILAGPTGSGKSHLASIWVDKSGAVPVDLNADAAAAMAVAARGPVLIEDVDRGALNEADLFHLINTVRANGTALMMTSRLWPASWPVTLADLVSRLKAATTVEIGEPDDALLAQLLVKLFADRQIDAEQRVIAYLVSRMERSLATAVALVARLDALALARQSKISLRLAAEVLEEMDRGAV</sequence>
<gene>
    <name evidence="2" type="ORF">KY465_15780</name>
</gene>
<comment type="caution">
    <text evidence="2">The sequence shown here is derived from an EMBL/GenBank/DDBJ whole genome shotgun (WGS) entry which is preliminary data.</text>
</comment>
<evidence type="ECO:0000313" key="2">
    <source>
        <dbReference type="EMBL" id="MBW3098745.1"/>
    </source>
</evidence>
<dbReference type="PANTHER" id="PTHR30050">
    <property type="entry name" value="CHROMOSOMAL REPLICATION INITIATOR PROTEIN DNAA"/>
    <property type="match status" value="1"/>
</dbReference>
<dbReference type="NCBIfam" id="NF006571">
    <property type="entry name" value="PRK09087.1"/>
    <property type="match status" value="1"/>
</dbReference>
<protein>
    <recommendedName>
        <fullName evidence="4">Chromosomal replication initiator protein DnaA domain-containing protein</fullName>
    </recommendedName>
</protein>
<dbReference type="EMBL" id="JAHWQX010000004">
    <property type="protein sequence ID" value="MBW3098745.1"/>
    <property type="molecule type" value="Genomic_DNA"/>
</dbReference>
<proteinExistence type="predicted"/>